<evidence type="ECO:0000256" key="3">
    <source>
        <dbReference type="ARBA" id="ARBA00022884"/>
    </source>
</evidence>
<comment type="similarity">
    <text evidence="1">Belongs to the universal ribosomal protein uS4 family.</text>
</comment>
<keyword evidence="2 6" id="KW-0699">rRNA-binding</keyword>
<feature type="domain" description="RNA-binding S4" evidence="8">
    <location>
        <begin position="136"/>
        <end position="195"/>
    </location>
</feature>
<evidence type="ECO:0000259" key="8">
    <source>
        <dbReference type="SMART" id="SM00363"/>
    </source>
</evidence>
<dbReference type="Gene3D" id="3.10.290.10">
    <property type="entry name" value="RNA-binding S4 domain"/>
    <property type="match status" value="1"/>
</dbReference>
<keyword evidence="5" id="KW-0687">Ribonucleoprotein</keyword>
<gene>
    <name evidence="9" type="ORF">CYLTODRAFT_494834</name>
</gene>
<accession>A0A0D7AVW7</accession>
<dbReference type="InterPro" id="IPR018079">
    <property type="entry name" value="Ribosomal_uS4_CS"/>
</dbReference>
<dbReference type="SUPFAM" id="SSF55174">
    <property type="entry name" value="Alpha-L RNA-binding motif"/>
    <property type="match status" value="1"/>
</dbReference>
<dbReference type="CDD" id="cd00165">
    <property type="entry name" value="S4"/>
    <property type="match status" value="1"/>
</dbReference>
<dbReference type="Pfam" id="PF01479">
    <property type="entry name" value="S4"/>
    <property type="match status" value="1"/>
</dbReference>
<evidence type="ECO:0000256" key="4">
    <source>
        <dbReference type="ARBA" id="ARBA00022980"/>
    </source>
</evidence>
<evidence type="ECO:0000256" key="2">
    <source>
        <dbReference type="ARBA" id="ARBA00022730"/>
    </source>
</evidence>
<evidence type="ECO:0000313" key="10">
    <source>
        <dbReference type="Proteomes" id="UP000054007"/>
    </source>
</evidence>
<sequence length="467" mass="53852">MRDVGIHNVKRALPRMTWTAKNLFNLWQRSGGGSPALLRDQFTNNEQTLFKQRWESKTLVRAYHGDYITERSWRRWFMLDTLPNVRPKNAGAMPKGDSSDLEQFAQRRVKEEEYAGEEKKGGLAPVGSLMFSELERRIDVFVFRCCFAHSIYEARRLVIHGHVLLNGKTHSNANTRLTPGDMISVLPSAIRYFKPPTDENFTDVLAAMSEYQRGERRKEQQKAHAAVTDAETQTERERRRTHRKEREEIAMAHALEQAKDEAERALIAEGKLVPNDLMATLRTLQDEDARWEARMYNKLSPEERAAKEAKELGLDDQEAKPTFPLAEETEAEIALAAQTKAEKALQDGARTPFYLPDFASPWLFIPAYIEVNFATCSAVYVRHPTARPGYSEIPTPYDAAGDVIRFAWEYYTQMGRRVRSKTRIEQMPEDRDWVKKQRTQEIMQGKVLAAKRKKDKQNRRTMSGVIL</sequence>
<dbReference type="Proteomes" id="UP000054007">
    <property type="component" value="Unassembled WGS sequence"/>
</dbReference>
<evidence type="ECO:0000256" key="7">
    <source>
        <dbReference type="SAM" id="MobiDB-lite"/>
    </source>
</evidence>
<feature type="region of interest" description="Disordered" evidence="7">
    <location>
        <begin position="214"/>
        <end position="244"/>
    </location>
</feature>
<evidence type="ECO:0000313" key="9">
    <source>
        <dbReference type="EMBL" id="KIY62150.1"/>
    </source>
</evidence>
<dbReference type="SMART" id="SM00363">
    <property type="entry name" value="S4"/>
    <property type="match status" value="1"/>
</dbReference>
<dbReference type="OrthoDB" id="3356781at2759"/>
<dbReference type="EMBL" id="KN880818">
    <property type="protein sequence ID" value="KIY62150.1"/>
    <property type="molecule type" value="Genomic_DNA"/>
</dbReference>
<keyword evidence="10" id="KW-1185">Reference proteome</keyword>
<evidence type="ECO:0000256" key="6">
    <source>
        <dbReference type="PROSITE-ProRule" id="PRU00182"/>
    </source>
</evidence>
<dbReference type="InterPro" id="IPR022801">
    <property type="entry name" value="Ribosomal_uS4"/>
</dbReference>
<organism evidence="9 10">
    <name type="scientific">Cylindrobasidium torrendii FP15055 ss-10</name>
    <dbReference type="NCBI Taxonomy" id="1314674"/>
    <lineage>
        <taxon>Eukaryota</taxon>
        <taxon>Fungi</taxon>
        <taxon>Dikarya</taxon>
        <taxon>Basidiomycota</taxon>
        <taxon>Agaricomycotina</taxon>
        <taxon>Agaricomycetes</taxon>
        <taxon>Agaricomycetidae</taxon>
        <taxon>Agaricales</taxon>
        <taxon>Marasmiineae</taxon>
        <taxon>Physalacriaceae</taxon>
        <taxon>Cylindrobasidium</taxon>
    </lineage>
</organism>
<evidence type="ECO:0000256" key="1">
    <source>
        <dbReference type="ARBA" id="ARBA00007465"/>
    </source>
</evidence>
<dbReference type="AlphaFoldDB" id="A0A0D7AVW7"/>
<keyword evidence="3 6" id="KW-0694">RNA-binding</keyword>
<dbReference type="PANTHER" id="PTHR11831:SF4">
    <property type="entry name" value="SMALL RIBOSOMAL SUBUNIT PROTEIN US4M"/>
    <property type="match status" value="1"/>
</dbReference>
<dbReference type="GO" id="GO:0042274">
    <property type="term" value="P:ribosomal small subunit biogenesis"/>
    <property type="evidence" value="ECO:0007669"/>
    <property type="project" value="TreeGrafter"/>
</dbReference>
<dbReference type="InterPro" id="IPR002942">
    <property type="entry name" value="S4_RNA-bd"/>
</dbReference>
<dbReference type="GO" id="GO:0003735">
    <property type="term" value="F:structural constituent of ribosome"/>
    <property type="evidence" value="ECO:0007669"/>
    <property type="project" value="TreeGrafter"/>
</dbReference>
<reference evidence="9 10" key="1">
    <citation type="journal article" date="2015" name="Fungal Genet. Biol.">
        <title>Evolution of novel wood decay mechanisms in Agaricales revealed by the genome sequences of Fistulina hepatica and Cylindrobasidium torrendii.</title>
        <authorList>
            <person name="Floudas D."/>
            <person name="Held B.W."/>
            <person name="Riley R."/>
            <person name="Nagy L.G."/>
            <person name="Koehler G."/>
            <person name="Ransdell A.S."/>
            <person name="Younus H."/>
            <person name="Chow J."/>
            <person name="Chiniquy J."/>
            <person name="Lipzen A."/>
            <person name="Tritt A."/>
            <person name="Sun H."/>
            <person name="Haridas S."/>
            <person name="LaButti K."/>
            <person name="Ohm R.A."/>
            <person name="Kues U."/>
            <person name="Blanchette R.A."/>
            <person name="Grigoriev I.V."/>
            <person name="Minto R.E."/>
            <person name="Hibbett D.S."/>
        </authorList>
    </citation>
    <scope>NUCLEOTIDE SEQUENCE [LARGE SCALE GENOMIC DNA]</scope>
    <source>
        <strain evidence="9 10">FP15055 ss-10</strain>
    </source>
</reference>
<keyword evidence="4" id="KW-0689">Ribosomal protein</keyword>
<evidence type="ECO:0000256" key="5">
    <source>
        <dbReference type="ARBA" id="ARBA00023274"/>
    </source>
</evidence>
<protein>
    <submittedName>
        <fullName evidence="9">Alpha-L RNA-binding motif-containing protein</fullName>
    </submittedName>
</protein>
<dbReference type="PROSITE" id="PS00632">
    <property type="entry name" value="RIBOSOMAL_S4"/>
    <property type="match status" value="1"/>
</dbReference>
<dbReference type="GO" id="GO:0005763">
    <property type="term" value="C:mitochondrial small ribosomal subunit"/>
    <property type="evidence" value="ECO:0007669"/>
    <property type="project" value="TreeGrafter"/>
</dbReference>
<dbReference type="PROSITE" id="PS50889">
    <property type="entry name" value="S4"/>
    <property type="match status" value="1"/>
</dbReference>
<dbReference type="GO" id="GO:0019843">
    <property type="term" value="F:rRNA binding"/>
    <property type="evidence" value="ECO:0007669"/>
    <property type="project" value="UniProtKB-KW"/>
</dbReference>
<dbReference type="STRING" id="1314674.A0A0D7AVW7"/>
<dbReference type="PANTHER" id="PTHR11831">
    <property type="entry name" value="30S 40S RIBOSOMAL PROTEIN"/>
    <property type="match status" value="1"/>
</dbReference>
<name>A0A0D7AVW7_9AGAR</name>
<proteinExistence type="inferred from homology"/>
<feature type="compositionally biased region" description="Basic and acidic residues" evidence="7">
    <location>
        <begin position="233"/>
        <end position="244"/>
    </location>
</feature>
<dbReference type="InterPro" id="IPR036986">
    <property type="entry name" value="S4_RNA-bd_sf"/>
</dbReference>